<evidence type="ECO:0000256" key="2">
    <source>
        <dbReference type="SAM" id="Phobius"/>
    </source>
</evidence>
<name>A0A0A5GGE8_9BACI</name>
<dbReference type="STRING" id="1385510.GCA_000425205_02683"/>
<dbReference type="AlphaFoldDB" id="A0A0A5GGE8"/>
<keyword evidence="1" id="KW-0175">Coiled coil</keyword>
<sequence length="223" mass="24263">MKLFLKITVYVVSAFILFMVGFGIGMSGNKAIIDEKKMTISELDEEIEGLQKNKSQAEEELESLSKDKTDTEALISKKDETAEQLAELEAKLADVQATLDKELEEGRKEADEKLADLTAQIEEKQGELNTVTEALSVAQGKLQETGDDPIELSAGYYTVGTDLPSGRYTATPIGEGSNLFVNDGLKVNTILGDGTWGEPSYTFSVSEGDTIQTEARILLTPVE</sequence>
<dbReference type="eggNOG" id="ENOG50332QQ">
    <property type="taxonomic scope" value="Bacteria"/>
</dbReference>
<accession>A0A0A5GGE8</accession>
<keyword evidence="2" id="KW-1133">Transmembrane helix</keyword>
<evidence type="ECO:0000313" key="4">
    <source>
        <dbReference type="Proteomes" id="UP000030528"/>
    </source>
</evidence>
<gene>
    <name evidence="3" type="ORF">N781_04875</name>
</gene>
<keyword evidence="2" id="KW-0472">Membrane</keyword>
<evidence type="ECO:0000256" key="1">
    <source>
        <dbReference type="SAM" id="Coils"/>
    </source>
</evidence>
<protein>
    <submittedName>
        <fullName evidence="3">Uncharacterized protein</fullName>
    </submittedName>
</protein>
<reference evidence="3 4" key="1">
    <citation type="submission" date="2013-08" db="EMBL/GenBank/DDBJ databases">
        <authorList>
            <person name="Huang J."/>
            <person name="Wang G."/>
        </authorList>
    </citation>
    <scope>NUCLEOTIDE SEQUENCE [LARGE SCALE GENOMIC DNA]</scope>
    <source>
        <strain evidence="3 4">JSM 076056</strain>
    </source>
</reference>
<feature type="transmembrane region" description="Helical" evidence="2">
    <location>
        <begin position="7"/>
        <end position="28"/>
    </location>
</feature>
<comment type="caution">
    <text evidence="3">The sequence shown here is derived from an EMBL/GenBank/DDBJ whole genome shotgun (WGS) entry which is preliminary data.</text>
</comment>
<proteinExistence type="predicted"/>
<dbReference type="Proteomes" id="UP000030528">
    <property type="component" value="Unassembled WGS sequence"/>
</dbReference>
<dbReference type="Gene3D" id="1.10.287.1490">
    <property type="match status" value="1"/>
</dbReference>
<evidence type="ECO:0000313" key="3">
    <source>
        <dbReference type="EMBL" id="KGX91049.1"/>
    </source>
</evidence>
<keyword evidence="4" id="KW-1185">Reference proteome</keyword>
<organism evidence="3 4">
    <name type="scientific">Pontibacillus halophilus JSM 076056 = DSM 19796</name>
    <dbReference type="NCBI Taxonomy" id="1385510"/>
    <lineage>
        <taxon>Bacteria</taxon>
        <taxon>Bacillati</taxon>
        <taxon>Bacillota</taxon>
        <taxon>Bacilli</taxon>
        <taxon>Bacillales</taxon>
        <taxon>Bacillaceae</taxon>
        <taxon>Pontibacillus</taxon>
    </lineage>
</organism>
<feature type="coiled-coil region" evidence="1">
    <location>
        <begin position="33"/>
        <end position="134"/>
    </location>
</feature>
<dbReference type="EMBL" id="AVPE01000011">
    <property type="protein sequence ID" value="KGX91049.1"/>
    <property type="molecule type" value="Genomic_DNA"/>
</dbReference>
<dbReference type="RefSeq" id="WP_231572113.1">
    <property type="nucleotide sequence ID" value="NZ_AULI01000011.1"/>
</dbReference>
<keyword evidence="2" id="KW-0812">Transmembrane</keyword>